<dbReference type="GO" id="GO:0009073">
    <property type="term" value="P:aromatic amino acid family biosynthetic process"/>
    <property type="evidence" value="ECO:0007669"/>
    <property type="project" value="InterPro"/>
</dbReference>
<dbReference type="OrthoDB" id="1928023at2759"/>
<proteinExistence type="predicted"/>
<dbReference type="PANTHER" id="PTHR33563">
    <property type="match status" value="1"/>
</dbReference>
<dbReference type="AlphaFoldDB" id="A0A1R3JEI7"/>
<dbReference type="EMBL" id="AWUE01016278">
    <property type="protein sequence ID" value="OMO93249.1"/>
    <property type="molecule type" value="Genomic_DNA"/>
</dbReference>
<keyword evidence="2" id="KW-1185">Reference proteome</keyword>
<dbReference type="InterPro" id="IPR002812">
    <property type="entry name" value="DHQS"/>
</dbReference>
<reference evidence="2" key="1">
    <citation type="submission" date="2013-09" db="EMBL/GenBank/DDBJ databases">
        <title>Corchorus olitorius genome sequencing.</title>
        <authorList>
            <person name="Alam M."/>
            <person name="Haque M.S."/>
            <person name="Islam M.S."/>
            <person name="Emdad E.M."/>
            <person name="Islam M.M."/>
            <person name="Ahmed B."/>
            <person name="Halim A."/>
            <person name="Hossen Q.M.M."/>
            <person name="Hossain M.Z."/>
            <person name="Ahmed R."/>
            <person name="Khan M.M."/>
            <person name="Islam R."/>
            <person name="Rashid M.M."/>
            <person name="Khan S.A."/>
            <person name="Rahman M.S."/>
            <person name="Alam M."/>
            <person name="Yahiya A.S."/>
            <person name="Khan M.S."/>
            <person name="Azam M.S."/>
            <person name="Haque T."/>
            <person name="Lashkar M.Z.H."/>
            <person name="Akhand A.I."/>
            <person name="Morshed G."/>
            <person name="Roy S."/>
            <person name="Uddin K.S."/>
            <person name="Rabeya T."/>
            <person name="Hossain A.S."/>
            <person name="Chowdhury A."/>
            <person name="Snigdha A.R."/>
            <person name="Mortoza M.S."/>
            <person name="Matin S.A."/>
            <person name="Hoque S.M.E."/>
            <person name="Islam M.K."/>
            <person name="Roy D.K."/>
            <person name="Haider R."/>
            <person name="Moosa M.M."/>
            <person name="Elias S.M."/>
            <person name="Hasan A.M."/>
            <person name="Jahan S."/>
            <person name="Shafiuddin M."/>
            <person name="Mahmood N."/>
            <person name="Shommy N.S."/>
        </authorList>
    </citation>
    <scope>NUCLEOTIDE SEQUENCE [LARGE SCALE GENOMIC DNA]</scope>
    <source>
        <strain evidence="2">cv. O-4</strain>
    </source>
</reference>
<evidence type="ECO:0000313" key="1">
    <source>
        <dbReference type="EMBL" id="OMO93249.1"/>
    </source>
</evidence>
<protein>
    <submittedName>
        <fullName evidence="1">Uncharacterized protein</fullName>
    </submittedName>
</protein>
<sequence>MVLSNRSRGKRSYPFLPSFMGTSRSKLAYEFSSPGSAYAPKHVVIVMDGLKEFTTELLEWVLENLIAAGHKVTLLGYMPWMPIPLSIKAWQHVWMADFEHLSQMKEKNEWKNDPRYLKLQSVLDLCKKHRVVPQKEVVMGYPIPLLLVERIISLRATWVIFDSDRNLRKNREYFAERIPCNMGMMSEEGYMDMIKGRPMIDCEEHTPSESPALVPTPQIIISKPLKRIMEEQELEKDDDDQFIYEI</sequence>
<gene>
    <name evidence="1" type="ORF">COLO4_17025</name>
</gene>
<dbReference type="GO" id="GO:0003856">
    <property type="term" value="F:3-dehydroquinate synthase activity"/>
    <property type="evidence" value="ECO:0007669"/>
    <property type="project" value="InterPro"/>
</dbReference>
<organism evidence="1 2">
    <name type="scientific">Corchorus olitorius</name>
    <dbReference type="NCBI Taxonomy" id="93759"/>
    <lineage>
        <taxon>Eukaryota</taxon>
        <taxon>Viridiplantae</taxon>
        <taxon>Streptophyta</taxon>
        <taxon>Embryophyta</taxon>
        <taxon>Tracheophyta</taxon>
        <taxon>Spermatophyta</taxon>
        <taxon>Magnoliopsida</taxon>
        <taxon>eudicotyledons</taxon>
        <taxon>Gunneridae</taxon>
        <taxon>Pentapetalae</taxon>
        <taxon>rosids</taxon>
        <taxon>malvids</taxon>
        <taxon>Malvales</taxon>
        <taxon>Malvaceae</taxon>
        <taxon>Grewioideae</taxon>
        <taxon>Apeibeae</taxon>
        <taxon>Corchorus</taxon>
    </lineage>
</organism>
<name>A0A1R3JEI7_9ROSI</name>
<dbReference type="STRING" id="93759.A0A1R3JEI7"/>
<dbReference type="PANTHER" id="PTHR33563:SF9">
    <property type="entry name" value="USPA DOMAIN-CONTAINING PROTEIN"/>
    <property type="match status" value="1"/>
</dbReference>
<comment type="caution">
    <text evidence="1">The sequence shown here is derived from an EMBL/GenBank/DDBJ whole genome shotgun (WGS) entry which is preliminary data.</text>
</comment>
<dbReference type="Proteomes" id="UP000187203">
    <property type="component" value="Unassembled WGS sequence"/>
</dbReference>
<evidence type="ECO:0000313" key="2">
    <source>
        <dbReference type="Proteomes" id="UP000187203"/>
    </source>
</evidence>
<accession>A0A1R3JEI7</accession>
<dbReference type="GO" id="GO:0016491">
    <property type="term" value="F:oxidoreductase activity"/>
    <property type="evidence" value="ECO:0007669"/>
    <property type="project" value="InterPro"/>
</dbReference>